<dbReference type="NCBIfam" id="NF004739">
    <property type="entry name" value="PRK06075.1"/>
    <property type="match status" value="1"/>
</dbReference>
<dbReference type="InterPro" id="IPR014029">
    <property type="entry name" value="NADH_UbQ_OxRdtase_49kDa_CS"/>
</dbReference>
<dbReference type="SUPFAM" id="SSF56762">
    <property type="entry name" value="HydB/Nqo4-like"/>
    <property type="match status" value="1"/>
</dbReference>
<dbReference type="GO" id="GO:0048038">
    <property type="term" value="F:quinone binding"/>
    <property type="evidence" value="ECO:0007669"/>
    <property type="project" value="UniProtKB-KW"/>
</dbReference>
<dbReference type="Pfam" id="PF00346">
    <property type="entry name" value="Complex1_49kDa"/>
    <property type="match status" value="1"/>
</dbReference>
<dbReference type="NCBIfam" id="NF008974">
    <property type="entry name" value="PRK12322.1"/>
    <property type="match status" value="1"/>
</dbReference>
<keyword evidence="6 8" id="KW-0472">Membrane</keyword>
<evidence type="ECO:0000256" key="2">
    <source>
        <dbReference type="ARBA" id="ARBA00022448"/>
    </source>
</evidence>
<feature type="transmembrane region" description="Helical" evidence="8">
    <location>
        <begin position="110"/>
        <end position="131"/>
    </location>
</feature>
<keyword evidence="8" id="KW-1133">Transmembrane helix</keyword>
<keyword evidence="5 6" id="KW-0520">NAD</keyword>
<dbReference type="Proteomes" id="UP000192731">
    <property type="component" value="Unassembled WGS sequence"/>
</dbReference>
<dbReference type="GO" id="GO:0005886">
    <property type="term" value="C:plasma membrane"/>
    <property type="evidence" value="ECO:0007669"/>
    <property type="project" value="UniProtKB-SubCell"/>
</dbReference>
<comment type="catalytic activity">
    <reaction evidence="6">
        <text>a quinone + NADH + 5 H(+)(in) = a quinol + NAD(+) + 4 H(+)(out)</text>
        <dbReference type="Rhea" id="RHEA:57888"/>
        <dbReference type="ChEBI" id="CHEBI:15378"/>
        <dbReference type="ChEBI" id="CHEBI:24646"/>
        <dbReference type="ChEBI" id="CHEBI:57540"/>
        <dbReference type="ChEBI" id="CHEBI:57945"/>
        <dbReference type="ChEBI" id="CHEBI:132124"/>
    </reaction>
</comment>
<keyword evidence="6" id="KW-1003">Cell membrane</keyword>
<keyword evidence="2 6" id="KW-0813">Transport</keyword>
<keyword evidence="3 6" id="KW-0874">Quinone</keyword>
<evidence type="ECO:0000256" key="7">
    <source>
        <dbReference type="RuleBase" id="RU003685"/>
    </source>
</evidence>
<protein>
    <recommendedName>
        <fullName evidence="6">NADH-quinone oxidoreductase subunit D</fullName>
        <ecNumber evidence="6">7.1.1.-</ecNumber>
    </recommendedName>
    <alternativeName>
        <fullName evidence="6">NADH dehydrogenase I subunit D</fullName>
    </alternativeName>
    <alternativeName>
        <fullName evidence="6">NDH-1 subunit D</fullName>
    </alternativeName>
</protein>
<comment type="function">
    <text evidence="6">NDH-1 shuttles electrons from NADH, via FMN and iron-sulfur (Fe-S) centers, to quinones in the respiratory chain. The immediate electron acceptor for the enzyme in this species is believed to be a menaquinone. Couples the redox reaction to proton translocation (for every two electrons transferred, four hydrogen ions are translocated across the cytoplasmic membrane), and thus conserves the redox energy in a proton gradient.</text>
</comment>
<feature type="domain" description="NADH-quinone oxidoreductase subunit D" evidence="9">
    <location>
        <begin position="119"/>
        <end position="292"/>
    </location>
</feature>
<accession>A0A1W1VKJ7</accession>
<keyword evidence="11" id="KW-1185">Reference proteome</keyword>
<dbReference type="InterPro" id="IPR001135">
    <property type="entry name" value="NADH_Q_OxRdtase_suD"/>
</dbReference>
<dbReference type="Gene3D" id="1.10.645.10">
    <property type="entry name" value="Cytochrome-c3 Hydrogenase, chain B"/>
    <property type="match status" value="1"/>
</dbReference>
<keyword evidence="4 6" id="KW-1278">Translocase</keyword>
<sequence length="364" mass="41130">MKTQKYTLNLGPQHPSTHGVLRVVLELDGEICTEATTVIGYLHRGMEKLAEKRTYAQFIPYTDRLDYLAGLTNELGYVQAIEKLVGIEVPERAEYIRVITAELMRMASHLLGVGVFIMDVGAVTGVFYPMIEREKILDLFSMICGARLTFNYIRIGGVAQDLPEEFFPAVNKFIDEFPKALEQYERLVNDNEIFKLRTKNVGVITAEEAMSYGLSGPCLRGSGVNHDVRKVNPYSIYDRFDFNIPVGINGDCYDRYIVRMEEVKESFKIIKQALKQMPEGPTMAKVPKILKPPVGDVYHQIENAKGVYGTYLVSDGTVNPYRTHFRRPSYNNLSIFDKLFVGHKIADIVAIIASFDFDLGEVDA</sequence>
<dbReference type="GO" id="GO:0050136">
    <property type="term" value="F:NADH dehydrogenase (quinone) (non-electrogenic) activity"/>
    <property type="evidence" value="ECO:0007669"/>
    <property type="project" value="UniProtKB-UniRule"/>
</dbReference>
<dbReference type="OrthoDB" id="9801496at2"/>
<dbReference type="RefSeq" id="WP_084053933.1">
    <property type="nucleotide sequence ID" value="NZ_FWWT01000022.1"/>
</dbReference>
<gene>
    <name evidence="6" type="primary">nuoD</name>
    <name evidence="10" type="ORF">SAMN00017405_0107</name>
</gene>
<dbReference type="EC" id="7.1.1.-" evidence="6"/>
<evidence type="ECO:0000256" key="4">
    <source>
        <dbReference type="ARBA" id="ARBA00022967"/>
    </source>
</evidence>
<dbReference type="EMBL" id="FWWT01000022">
    <property type="protein sequence ID" value="SMB93899.1"/>
    <property type="molecule type" value="Genomic_DNA"/>
</dbReference>
<evidence type="ECO:0000256" key="3">
    <source>
        <dbReference type="ARBA" id="ARBA00022719"/>
    </source>
</evidence>
<dbReference type="PANTHER" id="PTHR11993">
    <property type="entry name" value="NADH-UBIQUINONE OXIDOREDUCTASE 49 KDA SUBUNIT"/>
    <property type="match status" value="1"/>
</dbReference>
<dbReference type="HAMAP" id="MF_01358">
    <property type="entry name" value="NDH1_NuoD"/>
    <property type="match status" value="1"/>
</dbReference>
<evidence type="ECO:0000256" key="5">
    <source>
        <dbReference type="ARBA" id="ARBA00023027"/>
    </source>
</evidence>
<dbReference type="GO" id="GO:0051287">
    <property type="term" value="F:NAD binding"/>
    <property type="evidence" value="ECO:0007669"/>
    <property type="project" value="InterPro"/>
</dbReference>
<evidence type="ECO:0000313" key="10">
    <source>
        <dbReference type="EMBL" id="SMB93899.1"/>
    </source>
</evidence>
<dbReference type="InterPro" id="IPR029014">
    <property type="entry name" value="NiFe-Hase_large"/>
</dbReference>
<comment type="subcellular location">
    <subcellularLocation>
        <location evidence="6">Cell membrane</location>
        <topology evidence="6">Peripheral membrane protein</topology>
        <orientation evidence="6">Cytoplasmic side</orientation>
    </subcellularLocation>
</comment>
<dbReference type="PROSITE" id="PS00535">
    <property type="entry name" value="COMPLEX1_49K"/>
    <property type="match status" value="1"/>
</dbReference>
<reference evidence="10 11" key="1">
    <citation type="submission" date="2017-04" db="EMBL/GenBank/DDBJ databases">
        <authorList>
            <person name="Afonso C.L."/>
            <person name="Miller P.J."/>
            <person name="Scott M.A."/>
            <person name="Spackman E."/>
            <person name="Goraichik I."/>
            <person name="Dimitrov K.M."/>
            <person name="Suarez D.L."/>
            <person name="Swayne D.E."/>
        </authorList>
    </citation>
    <scope>NUCLEOTIDE SEQUENCE [LARGE SCALE GENOMIC DNA]</scope>
    <source>
        <strain evidence="10 11">DSM 11270</strain>
    </source>
</reference>
<comment type="similarity">
    <text evidence="1 6 7">Belongs to the complex I 49 kDa subunit family.</text>
</comment>
<evidence type="ECO:0000259" key="9">
    <source>
        <dbReference type="Pfam" id="PF00346"/>
    </source>
</evidence>
<evidence type="ECO:0000256" key="8">
    <source>
        <dbReference type="SAM" id="Phobius"/>
    </source>
</evidence>
<evidence type="ECO:0000256" key="6">
    <source>
        <dbReference type="HAMAP-Rule" id="MF_01358"/>
    </source>
</evidence>
<keyword evidence="8" id="KW-0812">Transmembrane</keyword>
<proteinExistence type="inferred from homology"/>
<evidence type="ECO:0000313" key="11">
    <source>
        <dbReference type="Proteomes" id="UP000192731"/>
    </source>
</evidence>
<name>A0A1W1VKJ7_DESTI</name>
<dbReference type="InterPro" id="IPR022885">
    <property type="entry name" value="NDH1_su_D/H"/>
</dbReference>
<dbReference type="AlphaFoldDB" id="A0A1W1VKJ7"/>
<organism evidence="10 11">
    <name type="scientific">Desulfonispora thiosulfatigenes DSM 11270</name>
    <dbReference type="NCBI Taxonomy" id="656914"/>
    <lineage>
        <taxon>Bacteria</taxon>
        <taxon>Bacillati</taxon>
        <taxon>Bacillota</taxon>
        <taxon>Clostridia</taxon>
        <taxon>Eubacteriales</taxon>
        <taxon>Peptococcaceae</taxon>
        <taxon>Desulfonispora</taxon>
    </lineage>
</organism>
<evidence type="ECO:0000256" key="1">
    <source>
        <dbReference type="ARBA" id="ARBA00005769"/>
    </source>
</evidence>
<dbReference type="STRING" id="656914.SAMN00017405_0107"/>
<comment type="subunit">
    <text evidence="6">NDH-1 is composed of 14 different subunits. Subunits NuoB, C, D, E, F, and G constitute the peripheral sector of the complex.</text>
</comment>
<dbReference type="PANTHER" id="PTHR11993:SF10">
    <property type="entry name" value="NADH DEHYDROGENASE [UBIQUINONE] IRON-SULFUR PROTEIN 2, MITOCHONDRIAL"/>
    <property type="match status" value="1"/>
</dbReference>